<reference evidence="2 3" key="1">
    <citation type="submission" date="2024-09" db="EMBL/GenBank/DDBJ databases">
        <title>Floridaenema gen nov. (Aerosakkonemataceae, Aerosakkonematales ord. nov., Cyanobacteria) from benthic tropical and subtropical fresh waters, with the description of four new species.</title>
        <authorList>
            <person name="Moretto J.A."/>
            <person name="Berthold D.E."/>
            <person name="Lefler F.W."/>
            <person name="Huang I.-S."/>
            <person name="Laughinghouse H. IV."/>
        </authorList>
    </citation>
    <scope>NUCLEOTIDE SEQUENCE [LARGE SCALE GENOMIC DNA]</scope>
    <source>
        <strain evidence="2 3">BLCC-F154</strain>
    </source>
</reference>
<gene>
    <name evidence="2" type="ORF">ACE1B6_18790</name>
</gene>
<keyword evidence="3" id="KW-1185">Reference proteome</keyword>
<evidence type="ECO:0000256" key="1">
    <source>
        <dbReference type="SAM" id="Phobius"/>
    </source>
</evidence>
<evidence type="ECO:0000313" key="3">
    <source>
        <dbReference type="Proteomes" id="UP001576776"/>
    </source>
</evidence>
<dbReference type="EMBL" id="JBHFNS010000070">
    <property type="protein sequence ID" value="MFB2937300.1"/>
    <property type="molecule type" value="Genomic_DNA"/>
</dbReference>
<keyword evidence="1" id="KW-1133">Transmembrane helix</keyword>
<evidence type="ECO:0000313" key="2">
    <source>
        <dbReference type="EMBL" id="MFB2937300.1"/>
    </source>
</evidence>
<dbReference type="Proteomes" id="UP001576776">
    <property type="component" value="Unassembled WGS sequence"/>
</dbReference>
<keyword evidence="1" id="KW-0812">Transmembrane</keyword>
<protein>
    <submittedName>
        <fullName evidence="2">Uncharacterized protein</fullName>
    </submittedName>
</protein>
<dbReference type="RefSeq" id="WP_413258782.1">
    <property type="nucleotide sequence ID" value="NZ_JBHFNS010000070.1"/>
</dbReference>
<sequence>MQLPPFPSPLKSLKTTITSGVIIFAGLFTSFEIGDRAQAIVVSGGKRKSISSYDQVKIEPPISF</sequence>
<comment type="caution">
    <text evidence="2">The sequence shown here is derived from an EMBL/GenBank/DDBJ whole genome shotgun (WGS) entry which is preliminary data.</text>
</comment>
<feature type="transmembrane region" description="Helical" evidence="1">
    <location>
        <begin position="12"/>
        <end position="31"/>
    </location>
</feature>
<proteinExistence type="predicted"/>
<name>A0ABV4YEQ2_9CYAN</name>
<keyword evidence="1" id="KW-0472">Membrane</keyword>
<accession>A0ABV4YEQ2</accession>
<organism evidence="2 3">
    <name type="scientific">Floridaenema fluviatile BLCC-F154</name>
    <dbReference type="NCBI Taxonomy" id="3153640"/>
    <lineage>
        <taxon>Bacteria</taxon>
        <taxon>Bacillati</taxon>
        <taxon>Cyanobacteriota</taxon>
        <taxon>Cyanophyceae</taxon>
        <taxon>Oscillatoriophycideae</taxon>
        <taxon>Aerosakkonematales</taxon>
        <taxon>Aerosakkonemataceae</taxon>
        <taxon>Floridanema</taxon>
        <taxon>Floridanema fluviatile</taxon>
    </lineage>
</organism>